<keyword evidence="3" id="KW-1185">Reference proteome</keyword>
<evidence type="ECO:0000256" key="1">
    <source>
        <dbReference type="SAM" id="MobiDB-lite"/>
    </source>
</evidence>
<dbReference type="Proteomes" id="UP000249377">
    <property type="component" value="Unassembled WGS sequence"/>
</dbReference>
<evidence type="ECO:0000313" key="3">
    <source>
        <dbReference type="Proteomes" id="UP000249377"/>
    </source>
</evidence>
<evidence type="ECO:0000313" key="2">
    <source>
        <dbReference type="EMBL" id="RAQ30788.1"/>
    </source>
</evidence>
<name>A0A328UGV5_9FIRM</name>
<feature type="region of interest" description="Disordered" evidence="1">
    <location>
        <begin position="1"/>
        <end position="22"/>
    </location>
</feature>
<accession>A0A328UGV5</accession>
<reference evidence="2 3" key="1">
    <citation type="submission" date="2018-06" db="EMBL/GenBank/DDBJ databases">
        <title>Noncontiguous genome sequence of Ruminococcaceae bacterium ASD2818.</title>
        <authorList>
            <person name="Chaplin A.V."/>
            <person name="Sokolova S.R."/>
            <person name="Kochetkova T.O."/>
            <person name="Goltsov A.Y."/>
            <person name="Trofimov D.Y."/>
            <person name="Efimov B.A."/>
        </authorList>
    </citation>
    <scope>NUCLEOTIDE SEQUENCE [LARGE SCALE GENOMIC DNA]</scope>
    <source>
        <strain evidence="2 3">ASD2818</strain>
    </source>
</reference>
<comment type="caution">
    <text evidence="2">The sequence shown here is derived from an EMBL/GenBank/DDBJ whole genome shotgun (WGS) entry which is preliminary data.</text>
</comment>
<gene>
    <name evidence="2" type="ORF">DPQ25_04735</name>
</gene>
<protein>
    <submittedName>
        <fullName evidence="2">Uncharacterized protein</fullName>
    </submittedName>
</protein>
<dbReference type="AlphaFoldDB" id="A0A328UGV5"/>
<organism evidence="2 3">
    <name type="scientific">Hydrogeniiclostridium mannosilyticum</name>
    <dbReference type="NCBI Taxonomy" id="2764322"/>
    <lineage>
        <taxon>Bacteria</taxon>
        <taxon>Bacillati</taxon>
        <taxon>Bacillota</taxon>
        <taxon>Clostridia</taxon>
        <taxon>Eubacteriales</taxon>
        <taxon>Acutalibacteraceae</taxon>
        <taxon>Hydrogeniiclostridium</taxon>
    </lineage>
</organism>
<dbReference type="EMBL" id="QLYR01000001">
    <property type="protein sequence ID" value="RAQ30788.1"/>
    <property type="molecule type" value="Genomic_DNA"/>
</dbReference>
<proteinExistence type="predicted"/>
<sequence length="92" mass="10398">MSDSSGPEKYPAAYRSRGPKQPCGRAEWPKFLLEVRPNGTTRAARGGFFGFILRKNKKGLFSCYKIDYNKWKGNVTGKRTGLWIPAEINAEK</sequence>